<dbReference type="GO" id="GO:0008276">
    <property type="term" value="F:protein methyltransferase activity"/>
    <property type="evidence" value="ECO:0007669"/>
    <property type="project" value="TreeGrafter"/>
</dbReference>
<gene>
    <name evidence="4" type="ORF">BBOV_II004490</name>
</gene>
<keyword evidence="5" id="KW-1185">Reference proteome</keyword>
<organism evidence="4 5">
    <name type="scientific">Babesia bovis</name>
    <dbReference type="NCBI Taxonomy" id="5865"/>
    <lineage>
        <taxon>Eukaryota</taxon>
        <taxon>Sar</taxon>
        <taxon>Alveolata</taxon>
        <taxon>Apicomplexa</taxon>
        <taxon>Aconoidasida</taxon>
        <taxon>Piroplasmida</taxon>
        <taxon>Babesiidae</taxon>
        <taxon>Babesia</taxon>
    </lineage>
</organism>
<comment type="caution">
    <text evidence="4">The sequence shown here is derived from an EMBL/GenBank/DDBJ whole genome shotgun (WGS) entry which is preliminary data.</text>
</comment>
<dbReference type="InterPro" id="IPR052190">
    <property type="entry name" value="Euk-Arch_PrmC-MTase"/>
</dbReference>
<evidence type="ECO:0000313" key="4">
    <source>
        <dbReference type="EMBL" id="EDO06404.1"/>
    </source>
</evidence>
<sequence>MGSSDYHIRLDCTHVEFGVYRDSVYCPGEDTFLFIEALENDIDYILSKNMLCVMEIGCGSGYISTYFIKLLQRCGKLSPDAGSHRTIPFVITVDINPAATMATVETLERNKVVERADTMTADMFLPLLPQRSQEVLDMVMFNPPYVPSEEIGNPKSAIDRAWEGGFMGREIIDRFLADIGVGPYNTNETVQQYLSNNGIFYLLLEKRNDIPDVIQSIRQRGFHPEVKLK</sequence>
<dbReference type="InParanoid" id="A7ATZ3"/>
<dbReference type="CDD" id="cd02440">
    <property type="entry name" value="AdoMet_MTases"/>
    <property type="match status" value="1"/>
</dbReference>
<accession>A7ATZ3</accession>
<dbReference type="EMBL" id="AAXT01000003">
    <property type="protein sequence ID" value="EDO06404.1"/>
    <property type="molecule type" value="Genomic_DNA"/>
</dbReference>
<dbReference type="FunCoup" id="A7ATZ3">
    <property type="interactions" value="93"/>
</dbReference>
<dbReference type="GO" id="GO:0032259">
    <property type="term" value="P:methylation"/>
    <property type="evidence" value="ECO:0007669"/>
    <property type="project" value="UniProtKB-KW"/>
</dbReference>
<dbReference type="OMA" id="DVNRNAC"/>
<evidence type="ECO:0000256" key="1">
    <source>
        <dbReference type="ARBA" id="ARBA00022603"/>
    </source>
</evidence>
<name>A7ATZ3_BABBO</name>
<evidence type="ECO:0000256" key="3">
    <source>
        <dbReference type="ARBA" id="ARBA00022691"/>
    </source>
</evidence>
<dbReference type="InterPro" id="IPR029063">
    <property type="entry name" value="SAM-dependent_MTases_sf"/>
</dbReference>
<dbReference type="Proteomes" id="UP000002173">
    <property type="component" value="Chromosome 2"/>
</dbReference>
<dbReference type="eggNOG" id="KOG3191">
    <property type="taxonomic scope" value="Eukaryota"/>
</dbReference>
<evidence type="ECO:0000313" key="5">
    <source>
        <dbReference type="Proteomes" id="UP000002173"/>
    </source>
</evidence>
<keyword evidence="2" id="KW-0808">Transferase</keyword>
<keyword evidence="3" id="KW-0949">S-adenosyl-L-methionine</keyword>
<reference evidence="4 5" key="1">
    <citation type="journal article" date="2007" name="PLoS Pathog.">
        <title>Genome sequence of Babesia bovis and comparative analysis of apicomplexan hemoprotozoa.</title>
        <authorList>
            <person name="Brayton K.A."/>
            <person name="Lau A.O.T."/>
            <person name="Herndon D.R."/>
            <person name="Hannick L."/>
            <person name="Kappmeyer L.S."/>
            <person name="Berens S.J."/>
            <person name="Bidwell S.L."/>
            <person name="Brown W.C."/>
            <person name="Crabtree J."/>
            <person name="Fadrosh D."/>
            <person name="Feldblum T."/>
            <person name="Forberger H.A."/>
            <person name="Haas B.J."/>
            <person name="Howell J.M."/>
            <person name="Khouri H."/>
            <person name="Koo H."/>
            <person name="Mann D.J."/>
            <person name="Norimine J."/>
            <person name="Paulsen I.T."/>
            <person name="Radune D."/>
            <person name="Ren Q."/>
            <person name="Smith R.K. Jr."/>
            <person name="Suarez C.E."/>
            <person name="White O."/>
            <person name="Wortman J.R."/>
            <person name="Knowles D.P. Jr."/>
            <person name="McElwain T.F."/>
            <person name="Nene V.M."/>
        </authorList>
    </citation>
    <scope>NUCLEOTIDE SEQUENCE [LARGE SCALE GENOMIC DNA]</scope>
    <source>
        <strain evidence="4">T2Bo</strain>
    </source>
</reference>
<dbReference type="SUPFAM" id="SSF53335">
    <property type="entry name" value="S-adenosyl-L-methionine-dependent methyltransferases"/>
    <property type="match status" value="1"/>
</dbReference>
<keyword evidence="1" id="KW-0489">Methyltransferase</keyword>
<dbReference type="STRING" id="5865.A7ATZ3"/>
<dbReference type="VEuPathDB" id="PiroplasmaDB:BBOV_II004490"/>
<dbReference type="AlphaFoldDB" id="A7ATZ3"/>
<proteinExistence type="predicted"/>
<dbReference type="PANTHER" id="PTHR45875">
    <property type="entry name" value="METHYLTRANSFERASE N6AMT1"/>
    <property type="match status" value="1"/>
</dbReference>
<protein>
    <submittedName>
        <fullName evidence="4">Uncharacterized protein</fullName>
    </submittedName>
</protein>
<dbReference type="PANTHER" id="PTHR45875:SF1">
    <property type="entry name" value="METHYLTRANSFERASE N6AMT1"/>
    <property type="match status" value="1"/>
</dbReference>
<evidence type="ECO:0000256" key="2">
    <source>
        <dbReference type="ARBA" id="ARBA00022679"/>
    </source>
</evidence>
<dbReference type="GO" id="GO:0008757">
    <property type="term" value="F:S-adenosylmethionine-dependent methyltransferase activity"/>
    <property type="evidence" value="ECO:0007669"/>
    <property type="project" value="TreeGrafter"/>
</dbReference>
<dbReference type="Gene3D" id="3.40.50.150">
    <property type="entry name" value="Vaccinia Virus protein VP39"/>
    <property type="match status" value="1"/>
</dbReference>
<dbReference type="GO" id="GO:0035657">
    <property type="term" value="C:eRF1 methyltransferase complex"/>
    <property type="evidence" value="ECO:0007669"/>
    <property type="project" value="TreeGrafter"/>
</dbReference>